<keyword evidence="4" id="KW-1185">Reference proteome</keyword>
<dbReference type="PANTHER" id="PTHR12126">
    <property type="entry name" value="NADH-UBIQUINONE OXIDOREDUCTASE 39 KDA SUBUNIT-RELATED"/>
    <property type="match status" value="1"/>
</dbReference>
<dbReference type="AlphaFoldDB" id="A0A8K0NT68"/>
<dbReference type="EMBL" id="JABELV010000014">
    <property type="protein sequence ID" value="KAG7571002.1"/>
    <property type="molecule type" value="Genomic_DNA"/>
</dbReference>
<comment type="caution">
    <text evidence="3">The sequence shown here is derived from an EMBL/GenBank/DDBJ whole genome shotgun (WGS) entry which is preliminary data.</text>
</comment>
<dbReference type="CDD" id="cd05271">
    <property type="entry name" value="NDUFA9_like_SDR_a"/>
    <property type="match status" value="1"/>
</dbReference>
<organism evidence="3 4">
    <name type="scientific">Filobasidium floriforme</name>
    <dbReference type="NCBI Taxonomy" id="5210"/>
    <lineage>
        <taxon>Eukaryota</taxon>
        <taxon>Fungi</taxon>
        <taxon>Dikarya</taxon>
        <taxon>Basidiomycota</taxon>
        <taxon>Agaricomycotina</taxon>
        <taxon>Tremellomycetes</taxon>
        <taxon>Filobasidiales</taxon>
        <taxon>Filobasidiaceae</taxon>
        <taxon>Filobasidium</taxon>
    </lineage>
</organism>
<protein>
    <recommendedName>
        <fullName evidence="2">NAD(P)-binding domain-containing protein</fullName>
    </recommendedName>
</protein>
<dbReference type="Pfam" id="PF13460">
    <property type="entry name" value="NAD_binding_10"/>
    <property type="match status" value="1"/>
</dbReference>
<evidence type="ECO:0000313" key="4">
    <source>
        <dbReference type="Proteomes" id="UP000812966"/>
    </source>
</evidence>
<name>A0A8K0NT68_9TREE</name>
<dbReference type="InterPro" id="IPR051207">
    <property type="entry name" value="ComplexI_NDUFA9_subunit"/>
</dbReference>
<proteinExistence type="predicted"/>
<gene>
    <name evidence="3" type="ORF">FFLO_01096</name>
</gene>
<dbReference type="GO" id="GO:0044877">
    <property type="term" value="F:protein-containing complex binding"/>
    <property type="evidence" value="ECO:0007669"/>
    <property type="project" value="TreeGrafter"/>
</dbReference>
<evidence type="ECO:0000259" key="2">
    <source>
        <dbReference type="Pfam" id="PF13460"/>
    </source>
</evidence>
<evidence type="ECO:0000256" key="1">
    <source>
        <dbReference type="SAM" id="MobiDB-lite"/>
    </source>
</evidence>
<sequence length="413" mass="44579">MYQSTSSSTARLATQALSARSRTYATSPWASQQPVKGKRKIVLVGAGFVGSYIAKALVADPRNQVVLASRNPEPLYNKLKSLGSSILPPVSLDITKPSTLNPAFEGASAIVSLVGILTGTPEEFKKLQAEGGENVARAAKEAGVRRVVVVSALGIEKGGTPYAETKLEMEQSFKTHHPTSTIIRPSLVFGPGDSFFTRFATLANYLPLLPLFGGGTSKFQPIYVGDLAKAVEVATRDETCEGGKALMGDIEGKTLQGGGPDVFTYKQLMQLTLRYTDLVNRRLLLPIPFWIGMIQAFFLEKLPLPEVLKLTRDQVKQLKNDNKEELASDASSSGIQNVDQLLKTYPAAAFGTEPPQGLKSVYDILPMYIRPRGAEDEAPPVSGKRRHGRDYVGGARGEAAVRKMTEKSGAPKL</sequence>
<dbReference type="OrthoDB" id="275457at2759"/>
<evidence type="ECO:0000313" key="3">
    <source>
        <dbReference type="EMBL" id="KAG7571002.1"/>
    </source>
</evidence>
<dbReference type="GO" id="GO:0005739">
    <property type="term" value="C:mitochondrion"/>
    <property type="evidence" value="ECO:0007669"/>
    <property type="project" value="TreeGrafter"/>
</dbReference>
<dbReference type="PANTHER" id="PTHR12126:SF11">
    <property type="entry name" value="NADH DEHYDROGENASE [UBIQUINONE] 1 ALPHA SUBCOMPLEX SUBUNIT 9, MITOCHONDRIAL"/>
    <property type="match status" value="1"/>
</dbReference>
<dbReference type="InterPro" id="IPR016040">
    <property type="entry name" value="NAD(P)-bd_dom"/>
</dbReference>
<dbReference type="InterPro" id="IPR036291">
    <property type="entry name" value="NAD(P)-bd_dom_sf"/>
</dbReference>
<reference evidence="3" key="1">
    <citation type="submission" date="2020-04" db="EMBL/GenBank/DDBJ databases">
        <title>Analysis of mating type loci in Filobasidium floriforme.</title>
        <authorList>
            <person name="Nowrousian M."/>
        </authorList>
    </citation>
    <scope>NUCLEOTIDE SEQUENCE</scope>
    <source>
        <strain evidence="3">CBS 6242</strain>
    </source>
</reference>
<dbReference type="Gene3D" id="3.40.50.720">
    <property type="entry name" value="NAD(P)-binding Rossmann-like Domain"/>
    <property type="match status" value="1"/>
</dbReference>
<feature type="domain" description="NAD(P)-binding" evidence="2">
    <location>
        <begin position="46"/>
        <end position="186"/>
    </location>
</feature>
<accession>A0A8K0NT68</accession>
<dbReference type="Proteomes" id="UP000812966">
    <property type="component" value="Unassembled WGS sequence"/>
</dbReference>
<feature type="region of interest" description="Disordered" evidence="1">
    <location>
        <begin position="374"/>
        <end position="413"/>
    </location>
</feature>
<dbReference type="SUPFAM" id="SSF51735">
    <property type="entry name" value="NAD(P)-binding Rossmann-fold domains"/>
    <property type="match status" value="1"/>
</dbReference>